<dbReference type="GO" id="GO:0005506">
    <property type="term" value="F:iron ion binding"/>
    <property type="evidence" value="ECO:0007669"/>
    <property type="project" value="InterPro"/>
</dbReference>
<gene>
    <name evidence="8" type="primary">thiH</name>
    <name evidence="8" type="ORF">P3F81_03805</name>
</gene>
<dbReference type="InterPro" id="IPR058240">
    <property type="entry name" value="rSAM_sf"/>
</dbReference>
<dbReference type="SFLD" id="SFLDG01060">
    <property type="entry name" value="BATS_domain_containing"/>
    <property type="match status" value="1"/>
</dbReference>
<dbReference type="RefSeq" id="WP_147667753.1">
    <property type="nucleotide sequence ID" value="NZ_CP120678.1"/>
</dbReference>
<accession>A0A9Y2AJC8</accession>
<dbReference type="CDD" id="cd01335">
    <property type="entry name" value="Radical_SAM"/>
    <property type="match status" value="1"/>
</dbReference>
<evidence type="ECO:0000256" key="4">
    <source>
        <dbReference type="ARBA" id="ARBA00022723"/>
    </source>
</evidence>
<dbReference type="SFLD" id="SFLDS00029">
    <property type="entry name" value="Radical_SAM"/>
    <property type="match status" value="1"/>
</dbReference>
<evidence type="ECO:0000256" key="2">
    <source>
        <dbReference type="ARBA" id="ARBA00022485"/>
    </source>
</evidence>
<keyword evidence="3" id="KW-0949">S-adenosyl-L-methionine</keyword>
<dbReference type="InterPro" id="IPR007197">
    <property type="entry name" value="rSAM"/>
</dbReference>
<evidence type="ECO:0000313" key="8">
    <source>
        <dbReference type="EMBL" id="WIW71442.1"/>
    </source>
</evidence>
<keyword evidence="9" id="KW-1185">Reference proteome</keyword>
<dbReference type="Pfam" id="PF06968">
    <property type="entry name" value="BATS"/>
    <property type="match status" value="1"/>
</dbReference>
<dbReference type="PANTHER" id="PTHR43583:SF1">
    <property type="entry name" value="2-IMINOACETATE SYNTHASE"/>
    <property type="match status" value="1"/>
</dbReference>
<dbReference type="InterPro" id="IPR013785">
    <property type="entry name" value="Aldolase_TIM"/>
</dbReference>
<dbReference type="GO" id="GO:0009228">
    <property type="term" value="P:thiamine biosynthetic process"/>
    <property type="evidence" value="ECO:0007669"/>
    <property type="project" value="InterPro"/>
</dbReference>
<evidence type="ECO:0000256" key="1">
    <source>
        <dbReference type="ARBA" id="ARBA00001966"/>
    </source>
</evidence>
<dbReference type="Gene3D" id="3.20.20.70">
    <property type="entry name" value="Aldolase class I"/>
    <property type="match status" value="1"/>
</dbReference>
<dbReference type="InterPro" id="IPR034428">
    <property type="entry name" value="ThiH/NoCL/HydG-like"/>
</dbReference>
<keyword evidence="5" id="KW-0408">Iron</keyword>
<dbReference type="SFLD" id="SFLDG01081">
    <property type="entry name" value="cleavage_of_the_Ca-Cb_bond_in"/>
    <property type="match status" value="1"/>
</dbReference>
<feature type="domain" description="Radical SAM core" evidence="7">
    <location>
        <begin position="70"/>
        <end position="291"/>
    </location>
</feature>
<dbReference type="PROSITE" id="PS51918">
    <property type="entry name" value="RADICAL_SAM"/>
    <property type="match status" value="1"/>
</dbReference>
<dbReference type="SUPFAM" id="SSF102114">
    <property type="entry name" value="Radical SAM enzymes"/>
    <property type="match status" value="1"/>
</dbReference>
<dbReference type="InterPro" id="IPR010722">
    <property type="entry name" value="BATS_dom"/>
</dbReference>
<evidence type="ECO:0000256" key="5">
    <source>
        <dbReference type="ARBA" id="ARBA00023004"/>
    </source>
</evidence>
<evidence type="ECO:0000313" key="9">
    <source>
        <dbReference type="Proteomes" id="UP001243623"/>
    </source>
</evidence>
<proteinExistence type="predicted"/>
<dbReference type="NCBIfam" id="TIGR02351">
    <property type="entry name" value="thiH"/>
    <property type="match status" value="1"/>
</dbReference>
<keyword evidence="6" id="KW-0411">Iron-sulfur</keyword>
<dbReference type="GO" id="GO:0003824">
    <property type="term" value="F:catalytic activity"/>
    <property type="evidence" value="ECO:0007669"/>
    <property type="project" value="InterPro"/>
</dbReference>
<keyword evidence="4" id="KW-0479">Metal-binding</keyword>
<dbReference type="InterPro" id="IPR012726">
    <property type="entry name" value="ThiH"/>
</dbReference>
<reference evidence="8" key="1">
    <citation type="submission" date="2023-03" db="EMBL/GenBank/DDBJ databases">
        <title>Selenobaculum gbiensis gen. nov. sp. nov., a new bacterium isolated from the gut microbiota of IBD patient.</title>
        <authorList>
            <person name="Yeo S."/>
            <person name="Park H."/>
            <person name="Huh C.S."/>
        </authorList>
    </citation>
    <scope>NUCLEOTIDE SEQUENCE</scope>
    <source>
        <strain evidence="8">ICN-92133</strain>
    </source>
</reference>
<dbReference type="SFLD" id="SFLDF00301">
    <property type="entry name" value="2-iminoacetate_synthase_(ThiH)"/>
    <property type="match status" value="1"/>
</dbReference>
<name>A0A9Y2AJC8_9FIRM</name>
<dbReference type="KEGG" id="sgbi:P3F81_03805"/>
<dbReference type="SMART" id="SM00876">
    <property type="entry name" value="BATS"/>
    <property type="match status" value="1"/>
</dbReference>
<comment type="cofactor">
    <cofactor evidence="1">
        <name>[4Fe-4S] cluster</name>
        <dbReference type="ChEBI" id="CHEBI:49883"/>
    </cofactor>
</comment>
<dbReference type="Pfam" id="PF04055">
    <property type="entry name" value="Radical_SAM"/>
    <property type="match status" value="1"/>
</dbReference>
<protein>
    <submittedName>
        <fullName evidence="8">2-iminoacetate synthase ThiH</fullName>
    </submittedName>
</protein>
<organism evidence="8 9">
    <name type="scientific">Selenobaculum gibii</name>
    <dbReference type="NCBI Taxonomy" id="3054208"/>
    <lineage>
        <taxon>Bacteria</taxon>
        <taxon>Bacillati</taxon>
        <taxon>Bacillota</taxon>
        <taxon>Negativicutes</taxon>
        <taxon>Selenomonadales</taxon>
        <taxon>Selenomonadaceae</taxon>
        <taxon>Selenobaculum</taxon>
    </lineage>
</organism>
<sequence length="366" mass="41851">MSFLHELEKYQAFDYQRFFAQVTKEQILSIISKNKLSVMDYLTLLSPKAEECLEAIAQRANEVTIQQFGKTMQLFTPMYIANYCINQCVYCGFNCKNQLTRMKLTMKEIEKEGEWIAKTGLKHVLVLTGESPIHSSVDYIVEAVDTLKKFFTGISIEVYPLSEDDYYRAVKNGVDGMTIFQEVYDKEIYKELHLAGPKRDYEFRLDAPERACRAGLRTVNIGALLGLNDWRKEAFLTGVHANYLQRKYSEVEIAVSTPRMRPHTGGFPPRVTVSDKNIVQYIVAYRLFMPRSGITLSSRESFTLRNHLTKIGVTKMSGGVTTAVGGHNKGEEASQFDISDHRSVAEMAQMLYNQGYQPIYKDWQVV</sequence>
<dbReference type="EMBL" id="CP120678">
    <property type="protein sequence ID" value="WIW71442.1"/>
    <property type="molecule type" value="Genomic_DNA"/>
</dbReference>
<dbReference type="AlphaFoldDB" id="A0A9Y2AJC8"/>
<evidence type="ECO:0000259" key="7">
    <source>
        <dbReference type="PROSITE" id="PS51918"/>
    </source>
</evidence>
<keyword evidence="2" id="KW-0004">4Fe-4S</keyword>
<evidence type="ECO:0000256" key="6">
    <source>
        <dbReference type="ARBA" id="ARBA00023014"/>
    </source>
</evidence>
<dbReference type="Proteomes" id="UP001243623">
    <property type="component" value="Chromosome"/>
</dbReference>
<dbReference type="PANTHER" id="PTHR43583">
    <property type="entry name" value="2-IMINOACETATE SYNTHASE"/>
    <property type="match status" value="1"/>
</dbReference>
<dbReference type="GO" id="GO:0051539">
    <property type="term" value="F:4 iron, 4 sulfur cluster binding"/>
    <property type="evidence" value="ECO:0007669"/>
    <property type="project" value="UniProtKB-KW"/>
</dbReference>
<evidence type="ECO:0000256" key="3">
    <source>
        <dbReference type="ARBA" id="ARBA00022691"/>
    </source>
</evidence>